<dbReference type="OrthoDB" id="2096344at2759"/>
<evidence type="ECO:0000256" key="7">
    <source>
        <dbReference type="SAM" id="MobiDB-lite"/>
    </source>
</evidence>
<dbReference type="GO" id="GO:0043161">
    <property type="term" value="P:proteasome-mediated ubiquitin-dependent protein catabolic process"/>
    <property type="evidence" value="ECO:0007669"/>
    <property type="project" value="TreeGrafter"/>
</dbReference>
<dbReference type="Proteomes" id="UP000054007">
    <property type="component" value="Unassembled WGS sequence"/>
</dbReference>
<feature type="region of interest" description="Disordered" evidence="7">
    <location>
        <begin position="1"/>
        <end position="20"/>
    </location>
</feature>
<evidence type="ECO:0000256" key="6">
    <source>
        <dbReference type="PROSITE-ProRule" id="PRU00221"/>
    </source>
</evidence>
<keyword evidence="2 6" id="KW-0853">WD repeat</keyword>
<name>A0A0D7BH04_9AGAR</name>
<dbReference type="PANTHER" id="PTHR22852">
    <property type="entry name" value="LETHAL 2 DENTICLELESS PROTEIN RETINOIC ACID-REGULATED NUCLEAR MATRIX-ASSOCIATED PROTEIN"/>
    <property type="match status" value="1"/>
</dbReference>
<dbReference type="GO" id="GO:0030674">
    <property type="term" value="F:protein-macromolecule adaptor activity"/>
    <property type="evidence" value="ECO:0007669"/>
    <property type="project" value="TreeGrafter"/>
</dbReference>
<organism evidence="8 9">
    <name type="scientific">Cylindrobasidium torrendii FP15055 ss-10</name>
    <dbReference type="NCBI Taxonomy" id="1314674"/>
    <lineage>
        <taxon>Eukaryota</taxon>
        <taxon>Fungi</taxon>
        <taxon>Dikarya</taxon>
        <taxon>Basidiomycota</taxon>
        <taxon>Agaricomycotina</taxon>
        <taxon>Agaricomycetes</taxon>
        <taxon>Agaricomycetidae</taxon>
        <taxon>Agaricales</taxon>
        <taxon>Marasmiineae</taxon>
        <taxon>Physalacriaceae</taxon>
        <taxon>Cylindrobasidium</taxon>
    </lineage>
</organism>
<protein>
    <submittedName>
        <fullName evidence="8">WD40 repeat-like protein</fullName>
    </submittedName>
</protein>
<comment type="similarity">
    <text evidence="5">Belongs to the WD repeat cdt2 family.</text>
</comment>
<dbReference type="InterPro" id="IPR019775">
    <property type="entry name" value="WD40_repeat_CS"/>
</dbReference>
<dbReference type="InterPro" id="IPR015943">
    <property type="entry name" value="WD40/YVTN_repeat-like_dom_sf"/>
</dbReference>
<evidence type="ECO:0000313" key="8">
    <source>
        <dbReference type="EMBL" id="KIY69757.1"/>
    </source>
</evidence>
<keyword evidence="9" id="KW-1185">Reference proteome</keyword>
<dbReference type="PROSITE" id="PS00678">
    <property type="entry name" value="WD_REPEATS_1"/>
    <property type="match status" value="1"/>
</dbReference>
<dbReference type="PROSITE" id="PS50082">
    <property type="entry name" value="WD_REPEATS_2"/>
    <property type="match status" value="2"/>
</dbReference>
<evidence type="ECO:0000313" key="9">
    <source>
        <dbReference type="Proteomes" id="UP000054007"/>
    </source>
</evidence>
<dbReference type="AlphaFoldDB" id="A0A0D7BH04"/>
<keyword evidence="4" id="KW-0833">Ubl conjugation pathway</keyword>
<keyword evidence="3" id="KW-0677">Repeat</keyword>
<dbReference type="STRING" id="1314674.A0A0D7BH04"/>
<dbReference type="InterPro" id="IPR036322">
    <property type="entry name" value="WD40_repeat_dom_sf"/>
</dbReference>
<dbReference type="EMBL" id="KN880479">
    <property type="protein sequence ID" value="KIY69757.1"/>
    <property type="molecule type" value="Genomic_DNA"/>
</dbReference>
<evidence type="ECO:0000256" key="1">
    <source>
        <dbReference type="ARBA" id="ARBA00004906"/>
    </source>
</evidence>
<evidence type="ECO:0000256" key="4">
    <source>
        <dbReference type="ARBA" id="ARBA00022786"/>
    </source>
</evidence>
<evidence type="ECO:0000256" key="2">
    <source>
        <dbReference type="ARBA" id="ARBA00022574"/>
    </source>
</evidence>
<feature type="repeat" description="WD" evidence="6">
    <location>
        <begin position="166"/>
        <end position="207"/>
    </location>
</feature>
<dbReference type="PANTHER" id="PTHR22852:SF0">
    <property type="entry name" value="DENTICLELESS PROTEIN HOMOLOG"/>
    <property type="match status" value="1"/>
</dbReference>
<comment type="pathway">
    <text evidence="1">Protein modification; protein ubiquitination.</text>
</comment>
<dbReference type="Gene3D" id="2.130.10.10">
    <property type="entry name" value="YVTN repeat-like/Quinoprotein amine dehydrogenase"/>
    <property type="match status" value="2"/>
</dbReference>
<accession>A0A0D7BH04</accession>
<gene>
    <name evidence="8" type="ORF">CYLTODRAFT_488701</name>
</gene>
<dbReference type="PROSITE" id="PS50294">
    <property type="entry name" value="WD_REPEATS_REGION"/>
    <property type="match status" value="1"/>
</dbReference>
<dbReference type="InterPro" id="IPR051865">
    <property type="entry name" value="WD-repeat_CDT2_adapter"/>
</dbReference>
<evidence type="ECO:0000256" key="5">
    <source>
        <dbReference type="ARBA" id="ARBA00038344"/>
    </source>
</evidence>
<dbReference type="SUPFAM" id="SSF50978">
    <property type="entry name" value="WD40 repeat-like"/>
    <property type="match status" value="1"/>
</dbReference>
<dbReference type="InterPro" id="IPR001680">
    <property type="entry name" value="WD40_rpt"/>
</dbReference>
<dbReference type="SMART" id="SM00320">
    <property type="entry name" value="WD40"/>
    <property type="match status" value="5"/>
</dbReference>
<proteinExistence type="inferred from homology"/>
<sequence length="485" mass="52345">MLAAPDSSPSRPVFDNRTNNVQRTLSFLPTPPRGIKRPCDDDDAAAYKRAKLETSSGLGQPGVELLPLARGRLGLRPGMNGHGRRLGLNHFSRPFLESFVCSVKNDVYVCQAEGLMCPPLYASAYSHGSKRGGASLLAVATEFGGVHILNTARRDPWDPEPLRINLQPHNNGVFDVQWSTEDDKLATGSADQLVQISDIASGSVTATLRGHTSTVKSVRWDPTNNSLLATGGKDGSIHLWDLRVGTDTTTSPVASIFGAQEEIGSRKRPASLKSVTGLLYSTDTPYNLISSGTADGLLRCWDIRLLQRRKSGPKPKPVVASGVDPTCLQGSRRPRGIKSICLGTGPTAGSIFGFSADSRIHVYSLDSLAGQENCYFHPKMQTNSFYVGLALNPNGNWLACGGPDGNAFVFDVHNAASVYAEPTEGVRLGMHGQSLGEVGAVSWSVDGLATCLDEGTVRVWRPDLDVYRECQADPEGQKWHWDWSM</sequence>
<evidence type="ECO:0000256" key="3">
    <source>
        <dbReference type="ARBA" id="ARBA00022737"/>
    </source>
</evidence>
<feature type="repeat" description="WD" evidence="6">
    <location>
        <begin position="208"/>
        <end position="250"/>
    </location>
</feature>
<dbReference type="GO" id="GO:0005634">
    <property type="term" value="C:nucleus"/>
    <property type="evidence" value="ECO:0007669"/>
    <property type="project" value="TreeGrafter"/>
</dbReference>
<reference evidence="8 9" key="1">
    <citation type="journal article" date="2015" name="Fungal Genet. Biol.">
        <title>Evolution of novel wood decay mechanisms in Agaricales revealed by the genome sequences of Fistulina hepatica and Cylindrobasidium torrendii.</title>
        <authorList>
            <person name="Floudas D."/>
            <person name="Held B.W."/>
            <person name="Riley R."/>
            <person name="Nagy L.G."/>
            <person name="Koehler G."/>
            <person name="Ransdell A.S."/>
            <person name="Younus H."/>
            <person name="Chow J."/>
            <person name="Chiniquy J."/>
            <person name="Lipzen A."/>
            <person name="Tritt A."/>
            <person name="Sun H."/>
            <person name="Haridas S."/>
            <person name="LaButti K."/>
            <person name="Ohm R.A."/>
            <person name="Kues U."/>
            <person name="Blanchette R.A."/>
            <person name="Grigoriev I.V."/>
            <person name="Minto R.E."/>
            <person name="Hibbett D.S."/>
        </authorList>
    </citation>
    <scope>NUCLEOTIDE SEQUENCE [LARGE SCALE GENOMIC DNA]</scope>
    <source>
        <strain evidence="8 9">FP15055 ss-10</strain>
    </source>
</reference>
<dbReference type="Pfam" id="PF00400">
    <property type="entry name" value="WD40"/>
    <property type="match status" value="4"/>
</dbReference>